<protein>
    <submittedName>
        <fullName evidence="1">Uncharacterized protein</fullName>
    </submittedName>
</protein>
<evidence type="ECO:0000313" key="2">
    <source>
        <dbReference type="Proteomes" id="UP000683360"/>
    </source>
</evidence>
<keyword evidence="2" id="KW-1185">Reference proteome</keyword>
<evidence type="ECO:0000313" key="1">
    <source>
        <dbReference type="EMBL" id="CAG2224883.1"/>
    </source>
</evidence>
<proteinExistence type="predicted"/>
<dbReference type="Proteomes" id="UP000683360">
    <property type="component" value="Unassembled WGS sequence"/>
</dbReference>
<dbReference type="EMBL" id="CAJPWZ010001821">
    <property type="protein sequence ID" value="CAG2224883.1"/>
    <property type="molecule type" value="Genomic_DNA"/>
</dbReference>
<comment type="caution">
    <text evidence="1">The sequence shown here is derived from an EMBL/GenBank/DDBJ whole genome shotgun (WGS) entry which is preliminary data.</text>
</comment>
<gene>
    <name evidence="1" type="ORF">MEDL_38039</name>
</gene>
<reference evidence="1" key="1">
    <citation type="submission" date="2021-03" db="EMBL/GenBank/DDBJ databases">
        <authorList>
            <person name="Bekaert M."/>
        </authorList>
    </citation>
    <scope>NUCLEOTIDE SEQUENCE</scope>
</reference>
<accession>A0A8S3SSZ7</accession>
<dbReference type="OrthoDB" id="10455604at2759"/>
<organism evidence="1 2">
    <name type="scientific">Mytilus edulis</name>
    <name type="common">Blue mussel</name>
    <dbReference type="NCBI Taxonomy" id="6550"/>
    <lineage>
        <taxon>Eukaryota</taxon>
        <taxon>Metazoa</taxon>
        <taxon>Spiralia</taxon>
        <taxon>Lophotrochozoa</taxon>
        <taxon>Mollusca</taxon>
        <taxon>Bivalvia</taxon>
        <taxon>Autobranchia</taxon>
        <taxon>Pteriomorphia</taxon>
        <taxon>Mytilida</taxon>
        <taxon>Mytiloidea</taxon>
        <taxon>Mytilidae</taxon>
        <taxon>Mytilinae</taxon>
        <taxon>Mytilus</taxon>
    </lineage>
</organism>
<name>A0A8S3SSZ7_MYTED</name>
<dbReference type="AlphaFoldDB" id="A0A8S3SSZ7"/>
<sequence length="280" mass="30673">MDRHLVSFVPHLRQKEVQIAMNKFLGDLAYLKESPAPHSFNTTIRDYVPLSLSESAEFWATKSRGELMPPLNSLPLPQTANRSNPVSLPPAYQHMPPPTPLASTQPSYQYMPSMTPATLGNLPPTAYQYLPNMSSTIPSHHLFSPTMSQLQTATIPSHLTGPPVFSTATATSQQPQSTISSALTYQMPTTTHLFTAEPLDPPSNTPSPSVKSTITTTCTANLASYLPIDMAEVNEYEAFSPEIGSPTRQVLEREVVAMVKDEEVMESKSASYFARVGAFE</sequence>